<dbReference type="GO" id="GO:0005506">
    <property type="term" value="F:iron ion binding"/>
    <property type="evidence" value="ECO:0007669"/>
    <property type="project" value="InterPro"/>
</dbReference>
<accession>A0A9W7CL36</accession>
<feature type="transmembrane region" description="Helical" evidence="5">
    <location>
        <begin position="141"/>
        <end position="162"/>
    </location>
</feature>
<dbReference type="GO" id="GO:0016491">
    <property type="term" value="F:oxidoreductase activity"/>
    <property type="evidence" value="ECO:0007669"/>
    <property type="project" value="InterPro"/>
</dbReference>
<feature type="domain" description="Fatty acid hydroxylase" evidence="6">
    <location>
        <begin position="151"/>
        <end position="284"/>
    </location>
</feature>
<protein>
    <recommendedName>
        <fullName evidence="6">Fatty acid hydroxylase domain-containing protein</fullName>
    </recommendedName>
</protein>
<evidence type="ECO:0000259" key="6">
    <source>
        <dbReference type="Pfam" id="PF04116"/>
    </source>
</evidence>
<evidence type="ECO:0000256" key="4">
    <source>
        <dbReference type="ARBA" id="ARBA00023136"/>
    </source>
</evidence>
<evidence type="ECO:0000256" key="1">
    <source>
        <dbReference type="ARBA" id="ARBA00004370"/>
    </source>
</evidence>
<keyword evidence="3 5" id="KW-1133">Transmembrane helix</keyword>
<gene>
    <name evidence="7" type="ORF">TrLO_g4075</name>
</gene>
<keyword evidence="8" id="KW-1185">Reference proteome</keyword>
<name>A0A9W7CL36_9STRA</name>
<comment type="caution">
    <text evidence="7">The sequence shown here is derived from an EMBL/GenBank/DDBJ whole genome shotgun (WGS) entry which is preliminary data.</text>
</comment>
<evidence type="ECO:0000313" key="8">
    <source>
        <dbReference type="Proteomes" id="UP001165122"/>
    </source>
</evidence>
<dbReference type="EMBL" id="BRXW01000101">
    <property type="protein sequence ID" value="GMI06541.1"/>
    <property type="molecule type" value="Genomic_DNA"/>
</dbReference>
<organism evidence="7 8">
    <name type="scientific">Triparma laevis f. longispina</name>
    <dbReference type="NCBI Taxonomy" id="1714387"/>
    <lineage>
        <taxon>Eukaryota</taxon>
        <taxon>Sar</taxon>
        <taxon>Stramenopiles</taxon>
        <taxon>Ochrophyta</taxon>
        <taxon>Bolidophyceae</taxon>
        <taxon>Parmales</taxon>
        <taxon>Triparmaceae</taxon>
        <taxon>Triparma</taxon>
    </lineage>
</organism>
<dbReference type="PANTHER" id="PTHR11863">
    <property type="entry name" value="STEROL DESATURASE"/>
    <property type="match status" value="1"/>
</dbReference>
<evidence type="ECO:0000256" key="3">
    <source>
        <dbReference type="ARBA" id="ARBA00022989"/>
    </source>
</evidence>
<keyword evidence="4 5" id="KW-0472">Membrane</keyword>
<evidence type="ECO:0000256" key="5">
    <source>
        <dbReference type="SAM" id="Phobius"/>
    </source>
</evidence>
<feature type="transmembrane region" description="Helical" evidence="5">
    <location>
        <begin position="109"/>
        <end position="129"/>
    </location>
</feature>
<comment type="subcellular location">
    <subcellularLocation>
        <location evidence="1">Membrane</location>
    </subcellularLocation>
</comment>
<evidence type="ECO:0000256" key="2">
    <source>
        <dbReference type="ARBA" id="ARBA00022692"/>
    </source>
</evidence>
<reference evidence="8" key="1">
    <citation type="journal article" date="2023" name="Commun. Biol.">
        <title>Genome analysis of Parmales, the sister group of diatoms, reveals the evolutionary specialization of diatoms from phago-mixotrophs to photoautotrophs.</title>
        <authorList>
            <person name="Ban H."/>
            <person name="Sato S."/>
            <person name="Yoshikawa S."/>
            <person name="Yamada K."/>
            <person name="Nakamura Y."/>
            <person name="Ichinomiya M."/>
            <person name="Sato N."/>
            <person name="Blanc-Mathieu R."/>
            <person name="Endo H."/>
            <person name="Kuwata A."/>
            <person name="Ogata H."/>
        </authorList>
    </citation>
    <scope>NUCLEOTIDE SEQUENCE [LARGE SCALE GENOMIC DNA]</scope>
    <source>
        <strain evidence="8">NIES 3700</strain>
    </source>
</reference>
<dbReference type="GO" id="GO:0016020">
    <property type="term" value="C:membrane"/>
    <property type="evidence" value="ECO:0007669"/>
    <property type="project" value="UniProtKB-SubCell"/>
</dbReference>
<sequence>MLWSGWQNDILEGFTSKGETPWIYVILMGIWYYTLSNNVESWYNTIITYFGEDYGRIIAGPFMAWSFHMIFYHSHSLLCYYLDTHSGWWSKLKVSEYDKMSYGDMLPNVVKNQFIFLVSGIGAFLFTNGRGWDGSKPWSEVPWNVALFDMVSMYLVYEAIFYTNHRILHITKLKVPFVKKPINLYALFHKEHHSTYASVGVSGLYMGSLDCVLTQTLPQVVAPALFDFHPFTLWLFALIGSLNAVHTHSGYNFWGMSPPHGHELHHSRYKVNYGTGVLDRLLNTKLYEHDVVREGYGLGGRLVKDLKSK</sequence>
<evidence type="ECO:0000313" key="7">
    <source>
        <dbReference type="EMBL" id="GMI06541.1"/>
    </source>
</evidence>
<dbReference type="InterPro" id="IPR006694">
    <property type="entry name" value="Fatty_acid_hydroxylase"/>
</dbReference>
<dbReference type="InterPro" id="IPR050307">
    <property type="entry name" value="Sterol_Desaturase_Related"/>
</dbReference>
<dbReference type="OrthoDB" id="408954at2759"/>
<dbReference type="Proteomes" id="UP001165122">
    <property type="component" value="Unassembled WGS sequence"/>
</dbReference>
<dbReference type="AlphaFoldDB" id="A0A9W7CL36"/>
<proteinExistence type="predicted"/>
<keyword evidence="2 5" id="KW-0812">Transmembrane</keyword>
<dbReference type="GO" id="GO:0008610">
    <property type="term" value="P:lipid biosynthetic process"/>
    <property type="evidence" value="ECO:0007669"/>
    <property type="project" value="InterPro"/>
</dbReference>
<dbReference type="Pfam" id="PF04116">
    <property type="entry name" value="FA_hydroxylase"/>
    <property type="match status" value="1"/>
</dbReference>